<dbReference type="Pfam" id="PF00378">
    <property type="entry name" value="ECH_1"/>
    <property type="match status" value="1"/>
</dbReference>
<keyword evidence="2" id="KW-1185">Reference proteome</keyword>
<dbReference type="InterPro" id="IPR001753">
    <property type="entry name" value="Enoyl-CoA_hydra/iso"/>
</dbReference>
<comment type="caution">
    <text evidence="1">The sequence shown here is derived from an EMBL/GenBank/DDBJ whole genome shotgun (WGS) entry which is preliminary data.</text>
</comment>
<organism evidence="1 2">
    <name type="scientific">Pedobacter lusitanus</name>
    <dbReference type="NCBI Taxonomy" id="1503925"/>
    <lineage>
        <taxon>Bacteria</taxon>
        <taxon>Pseudomonadati</taxon>
        <taxon>Bacteroidota</taxon>
        <taxon>Sphingobacteriia</taxon>
        <taxon>Sphingobacteriales</taxon>
        <taxon>Sphingobacteriaceae</taxon>
        <taxon>Pedobacter</taxon>
    </lineage>
</organism>
<dbReference type="PANTHER" id="PTHR11941:SF54">
    <property type="entry name" value="ENOYL-COA HYDRATASE, MITOCHONDRIAL"/>
    <property type="match status" value="1"/>
</dbReference>
<sequence>MTQIGDTEFKSESYTTLHINVSNSVATVSLDNAPVNALSGKMMKELQQLLKDLSEDVLIKVIVFDSKNPDFFIAHVDINILNEKDVLDELGHEAAEGLNIFQNLGEVLRNQPQVTIVKLKGIARGGGAEFVTAADMSFVSLEKGKISQCEALMGIIPGGGATQYLSSKMPRGRVLEIILGSDLFDAETAERYGWINRAIKDSEIDGFVSRLAENIASLPEGVVHTLKAVLPPERFTSGFKTENDGWARLAFASKAGEIMSLAMQNGAQTIEGELKIEEMLRRLV</sequence>
<protein>
    <submittedName>
        <fullName evidence="1">Enoyl-CoA hydratase</fullName>
    </submittedName>
</protein>
<evidence type="ECO:0000313" key="2">
    <source>
        <dbReference type="Proteomes" id="UP000032049"/>
    </source>
</evidence>
<evidence type="ECO:0000313" key="1">
    <source>
        <dbReference type="EMBL" id="KIO78728.1"/>
    </source>
</evidence>
<dbReference type="Proteomes" id="UP000032049">
    <property type="component" value="Unassembled WGS sequence"/>
</dbReference>
<accession>A0A0D0FAA2</accession>
<dbReference type="GO" id="GO:0006635">
    <property type="term" value="P:fatty acid beta-oxidation"/>
    <property type="evidence" value="ECO:0007669"/>
    <property type="project" value="TreeGrafter"/>
</dbReference>
<dbReference type="AlphaFoldDB" id="A0A0D0FAA2"/>
<dbReference type="InterPro" id="IPR029045">
    <property type="entry name" value="ClpP/crotonase-like_dom_sf"/>
</dbReference>
<dbReference type="STRING" id="1503925.TH53_02190"/>
<gene>
    <name evidence="1" type="ORF">TH53_02190</name>
</gene>
<dbReference type="PANTHER" id="PTHR11941">
    <property type="entry name" value="ENOYL-COA HYDRATASE-RELATED"/>
    <property type="match status" value="1"/>
</dbReference>
<dbReference type="Gene3D" id="3.90.226.10">
    <property type="entry name" value="2-enoyl-CoA Hydratase, Chain A, domain 1"/>
    <property type="match status" value="1"/>
</dbReference>
<dbReference type="GO" id="GO:0003824">
    <property type="term" value="F:catalytic activity"/>
    <property type="evidence" value="ECO:0007669"/>
    <property type="project" value="UniProtKB-ARBA"/>
</dbReference>
<dbReference type="EMBL" id="JXRA01000007">
    <property type="protein sequence ID" value="KIO78728.1"/>
    <property type="molecule type" value="Genomic_DNA"/>
</dbReference>
<dbReference type="OrthoDB" id="9775794at2"/>
<dbReference type="CDD" id="cd06558">
    <property type="entry name" value="crotonase-like"/>
    <property type="match status" value="1"/>
</dbReference>
<dbReference type="SUPFAM" id="SSF52096">
    <property type="entry name" value="ClpP/crotonase"/>
    <property type="match status" value="1"/>
</dbReference>
<proteinExistence type="predicted"/>
<reference evidence="1 2" key="1">
    <citation type="submission" date="2015-01" db="EMBL/GenBank/DDBJ databases">
        <title>Draft genome sequence of Pedobacter sp. NL19 isolated from sludge of an effluent treatment pond in an abandoned uranium mine.</title>
        <authorList>
            <person name="Santos T."/>
            <person name="Caetano T."/>
            <person name="Covas C."/>
            <person name="Cruz A."/>
            <person name="Mendo S."/>
        </authorList>
    </citation>
    <scope>NUCLEOTIDE SEQUENCE [LARGE SCALE GENOMIC DNA]</scope>
    <source>
        <strain evidence="1 2">NL19</strain>
    </source>
</reference>
<name>A0A0D0FAA2_9SPHI</name>